<feature type="region of interest" description="Disordered" evidence="4">
    <location>
        <begin position="132"/>
        <end position="155"/>
    </location>
</feature>
<dbReference type="Proteomes" id="UP000886885">
    <property type="component" value="Chromosome 8A"/>
</dbReference>
<feature type="region of interest" description="Disordered" evidence="4">
    <location>
        <begin position="413"/>
        <end position="453"/>
    </location>
</feature>
<dbReference type="SMART" id="SM00271">
    <property type="entry name" value="DnaJ"/>
    <property type="match status" value="1"/>
</dbReference>
<feature type="compositionally biased region" description="Polar residues" evidence="4">
    <location>
        <begin position="414"/>
        <end position="424"/>
    </location>
</feature>
<dbReference type="Pfam" id="PF14901">
    <property type="entry name" value="Jiv90"/>
    <property type="match status" value="1"/>
</dbReference>
<dbReference type="InterPro" id="IPR000529">
    <property type="entry name" value="Ribosomal_bS6"/>
</dbReference>
<sequence length="841" mass="94200">MLGVGILLAEGENEFFYGLETAPAHAEDRLNDAWLQGLETADVPMVSETGDGGSPPASASKKDVNKPLKVAMEAMTRGFEKYSELEMPATNKECHHNVAAWCNELKLEKDTGVNVFLMGMIRQESCQRSLSMGSKRMAPGSSADCSPGVPSTSGADSELTAEEEIARLLNCADHFSVLGLSRYENVDVSVLKREYRKTAMQVHPDKNMSNEKAAEAFKKLQNAYEVLLDSLTRKAYDDKKGRLELFSVNSDIVLEFLLIVKPMLRRATYDTFDETNGERGFFASWFAHSEAEGDDPFGESRQIACKSIQLITVVPELVLPNGKMVAPTAYVCADSKIHDATDWYICQGMRCPANSHKPSFHVNTSITSKHNTSKGSSSGQRSGRMPTPNMEETMTEEELFEWLQKAVQAGEFDNYSSGTSNESPSAKAGNGPKSGGGGSSSGNKRKKKGKKQWPEEKGLKFVELYAGMGKNGFKHHNSYIAAMFCLFQITVQLAAYLSDVKRLDELASKPSAIVKRLRISMETLLHRTATFPTPKQRVFSHSNQNKSLFIASGSLSFSARPLFPSLGLRKSVIVEAKRSNKNNNNKKNKQDTHSFVAKPDEAIGPFPEAILLKEKKAQEDGRVLPEFADAEEEKLFEFLNLELQSELKVERLRHYEVVYLIHEKHDEEVGSVNEKVQDFVREKKGRIWRFNDWGMRRLAYKIQKAKNAHYILMNFELEARWINDFKSMLDKDERVIRHLVIKRDEAITEDCPPPPEFQTLQGGMDNHDEEDGVDYDDDDDEAYDEDWEAEAEAVYDDEAEGSVISLHGYKEDDDGNNEVRHSKLASAITQGKKRIPEKGGG</sequence>
<dbReference type="InterPro" id="IPR001623">
    <property type="entry name" value="DnaJ_domain"/>
</dbReference>
<dbReference type="GO" id="GO:0006412">
    <property type="term" value="P:translation"/>
    <property type="evidence" value="ECO:0007669"/>
    <property type="project" value="InterPro"/>
</dbReference>
<evidence type="ECO:0000256" key="1">
    <source>
        <dbReference type="ARBA" id="ARBA00009512"/>
    </source>
</evidence>
<keyword evidence="3" id="KW-0694">RNA-binding</keyword>
<organism evidence="6 7">
    <name type="scientific">Populus tomentosa</name>
    <name type="common">Chinese white poplar</name>
    <dbReference type="NCBI Taxonomy" id="118781"/>
    <lineage>
        <taxon>Eukaryota</taxon>
        <taxon>Viridiplantae</taxon>
        <taxon>Streptophyta</taxon>
        <taxon>Embryophyta</taxon>
        <taxon>Tracheophyta</taxon>
        <taxon>Spermatophyta</taxon>
        <taxon>Magnoliopsida</taxon>
        <taxon>eudicotyledons</taxon>
        <taxon>Gunneridae</taxon>
        <taxon>Pentapetalae</taxon>
        <taxon>rosids</taxon>
        <taxon>fabids</taxon>
        <taxon>Malpighiales</taxon>
        <taxon>Salicaceae</taxon>
        <taxon>Saliceae</taxon>
        <taxon>Populus</taxon>
    </lineage>
</organism>
<dbReference type="PROSITE" id="PS00636">
    <property type="entry name" value="DNAJ_1"/>
    <property type="match status" value="1"/>
</dbReference>
<evidence type="ECO:0000256" key="4">
    <source>
        <dbReference type="SAM" id="MobiDB-lite"/>
    </source>
</evidence>
<name>A0A8X7ZAS0_POPTO</name>
<dbReference type="EMBL" id="JAAWWB010000015">
    <property type="protein sequence ID" value="KAG6765706.1"/>
    <property type="molecule type" value="Genomic_DNA"/>
</dbReference>
<dbReference type="InterPro" id="IPR018253">
    <property type="entry name" value="DnaJ_domain_CS"/>
</dbReference>
<dbReference type="CDD" id="cd06257">
    <property type="entry name" value="DnaJ"/>
    <property type="match status" value="1"/>
</dbReference>
<dbReference type="NCBIfam" id="TIGR00166">
    <property type="entry name" value="S6"/>
    <property type="match status" value="1"/>
</dbReference>
<evidence type="ECO:0000259" key="5">
    <source>
        <dbReference type="PROSITE" id="PS50076"/>
    </source>
</evidence>
<dbReference type="CDD" id="cd00473">
    <property type="entry name" value="bS6"/>
    <property type="match status" value="1"/>
</dbReference>
<evidence type="ECO:0000313" key="6">
    <source>
        <dbReference type="EMBL" id="KAG6765706.1"/>
    </source>
</evidence>
<accession>A0A8X7ZAS0</accession>
<dbReference type="GO" id="GO:0019843">
    <property type="term" value="F:rRNA binding"/>
    <property type="evidence" value="ECO:0007669"/>
    <property type="project" value="UniProtKB-KW"/>
</dbReference>
<dbReference type="GO" id="GO:0003735">
    <property type="term" value="F:structural constituent of ribosome"/>
    <property type="evidence" value="ECO:0007669"/>
    <property type="project" value="InterPro"/>
</dbReference>
<feature type="region of interest" description="Disordered" evidence="4">
    <location>
        <begin position="760"/>
        <end position="783"/>
    </location>
</feature>
<dbReference type="PANTHER" id="PTHR45270">
    <property type="entry name" value="OS03G0832900 PROTEIN"/>
    <property type="match status" value="1"/>
</dbReference>
<proteinExistence type="inferred from homology"/>
<protein>
    <recommendedName>
        <fullName evidence="5">J domain-containing protein</fullName>
    </recommendedName>
</protein>
<comment type="caution">
    <text evidence="6">The sequence shown here is derived from an EMBL/GenBank/DDBJ whole genome shotgun (WGS) entry which is preliminary data.</text>
</comment>
<dbReference type="Pfam" id="PF00226">
    <property type="entry name" value="DnaJ"/>
    <property type="match status" value="1"/>
</dbReference>
<dbReference type="InterPro" id="IPR032843">
    <property type="entry name" value="Jiv"/>
</dbReference>
<dbReference type="Pfam" id="PF01250">
    <property type="entry name" value="Ribosomal_S6"/>
    <property type="match status" value="1"/>
</dbReference>
<feature type="region of interest" description="Disordered" evidence="4">
    <location>
        <begin position="362"/>
        <end position="397"/>
    </location>
</feature>
<feature type="compositionally biased region" description="Low complexity" evidence="4">
    <location>
        <begin position="373"/>
        <end position="384"/>
    </location>
</feature>
<dbReference type="AlphaFoldDB" id="A0A8X7ZAS0"/>
<dbReference type="PANTHER" id="PTHR45270:SF4">
    <property type="entry name" value="CHAPERONE DNAJ-DOMAIN SUPERFAMILY PROTEIN"/>
    <property type="match status" value="1"/>
</dbReference>
<feature type="domain" description="J" evidence="5">
    <location>
        <begin position="173"/>
        <end position="240"/>
    </location>
</feature>
<comment type="similarity">
    <text evidence="1">Belongs to the bacterial ribosomal protein bS6 family.</text>
</comment>
<reference evidence="6" key="1">
    <citation type="journal article" date="2020" name="bioRxiv">
        <title>Hybrid origin of Populus tomentosa Carr. identified through genome sequencing and phylogenomic analysis.</title>
        <authorList>
            <person name="An X."/>
            <person name="Gao K."/>
            <person name="Chen Z."/>
            <person name="Li J."/>
            <person name="Yang X."/>
            <person name="Yang X."/>
            <person name="Zhou J."/>
            <person name="Guo T."/>
            <person name="Zhao T."/>
            <person name="Huang S."/>
            <person name="Miao D."/>
            <person name="Khan W.U."/>
            <person name="Rao P."/>
            <person name="Ye M."/>
            <person name="Lei B."/>
            <person name="Liao W."/>
            <person name="Wang J."/>
            <person name="Ji L."/>
            <person name="Li Y."/>
            <person name="Guo B."/>
            <person name="Mustafa N.S."/>
            <person name="Li S."/>
            <person name="Yun Q."/>
            <person name="Keller S.R."/>
            <person name="Mao J."/>
            <person name="Zhang R."/>
            <person name="Strauss S.H."/>
        </authorList>
    </citation>
    <scope>NUCLEOTIDE SEQUENCE</scope>
    <source>
        <strain evidence="6">GM15</strain>
        <tissue evidence="6">Leaf</tissue>
    </source>
</reference>
<keyword evidence="7" id="KW-1185">Reference proteome</keyword>
<dbReference type="HAMAP" id="MF_00360">
    <property type="entry name" value="Ribosomal_bS6"/>
    <property type="match status" value="1"/>
</dbReference>
<gene>
    <name evidence="6" type="ORF">POTOM_029759</name>
</gene>
<keyword evidence="2" id="KW-0699">rRNA-binding</keyword>
<dbReference type="GO" id="GO:0005840">
    <property type="term" value="C:ribosome"/>
    <property type="evidence" value="ECO:0007669"/>
    <property type="project" value="InterPro"/>
</dbReference>
<evidence type="ECO:0000256" key="2">
    <source>
        <dbReference type="ARBA" id="ARBA00022730"/>
    </source>
</evidence>
<dbReference type="InterPro" id="IPR020814">
    <property type="entry name" value="Ribosomal_S6_plastid/chlpt"/>
</dbReference>
<feature type="compositionally biased region" description="Acidic residues" evidence="4">
    <location>
        <begin position="767"/>
        <end position="783"/>
    </location>
</feature>
<evidence type="ECO:0000256" key="3">
    <source>
        <dbReference type="ARBA" id="ARBA00022884"/>
    </source>
</evidence>
<dbReference type="OrthoDB" id="669828at2759"/>
<evidence type="ECO:0000313" key="7">
    <source>
        <dbReference type="Proteomes" id="UP000886885"/>
    </source>
</evidence>
<dbReference type="FunFam" id="3.30.70.60:FF:000002">
    <property type="entry name" value="30S ribosomal protein S6"/>
    <property type="match status" value="1"/>
</dbReference>
<dbReference type="PROSITE" id="PS50076">
    <property type="entry name" value="DNAJ_2"/>
    <property type="match status" value="1"/>
</dbReference>